<dbReference type="InterPro" id="IPR004843">
    <property type="entry name" value="Calcineurin-like_PHP"/>
</dbReference>
<dbReference type="NCBIfam" id="TIGR00668">
    <property type="entry name" value="apaH"/>
    <property type="match status" value="1"/>
</dbReference>
<organism evidence="11">
    <name type="scientific">Francisella tularensis subsp. holarctica</name>
    <dbReference type="NCBI Taxonomy" id="119857"/>
    <lineage>
        <taxon>Bacteria</taxon>
        <taxon>Pseudomonadati</taxon>
        <taxon>Pseudomonadota</taxon>
        <taxon>Gammaproteobacteria</taxon>
        <taxon>Thiotrichales</taxon>
        <taxon>Francisellaceae</taxon>
        <taxon>Francisella</taxon>
    </lineage>
</organism>
<protein>
    <recommendedName>
        <fullName evidence="3">bis(5'-nucleosyl)-tetraphosphatase (symmetrical)</fullName>
        <ecNumber evidence="3">3.6.1.41</ecNumber>
    </recommendedName>
    <alternativeName>
        <fullName evidence="6">Ap4A hydrolase</fullName>
    </alternativeName>
    <alternativeName>
        <fullName evidence="5">Diadenosine 5',5'''-P1,P4-tetraphosphate pyrophosphohydrolase</fullName>
    </alternativeName>
    <alternativeName>
        <fullName evidence="7">Diadenosine tetraphosphatase</fullName>
    </alternativeName>
</protein>
<dbReference type="GO" id="GO:0008803">
    <property type="term" value="F:bis(5'-nucleosyl)-tetraphosphatase (symmetrical) activity"/>
    <property type="evidence" value="ECO:0007669"/>
    <property type="project" value="UniProtKB-EC"/>
</dbReference>
<dbReference type="AlphaFoldDB" id="A0A0B6DZ25"/>
<evidence type="ECO:0000313" key="10">
    <source>
        <dbReference type="EMBL" id="NDR89563.1"/>
    </source>
</evidence>
<accession>A0A0B6DZ25</accession>
<proteinExistence type="inferred from homology"/>
<evidence type="ECO:0000313" key="11">
    <source>
        <dbReference type="EMBL" id="NDS69008.1"/>
    </source>
</evidence>
<dbReference type="PIRSF" id="PIRSF000903">
    <property type="entry name" value="B5n-ttraPtase_sm"/>
    <property type="match status" value="1"/>
</dbReference>
<dbReference type="KEGG" id="ftz:CH68_1726"/>
<evidence type="ECO:0000256" key="8">
    <source>
        <dbReference type="ARBA" id="ARBA00049417"/>
    </source>
</evidence>
<keyword evidence="4 11" id="KW-0378">Hydrolase</keyword>
<dbReference type="EMBL" id="JAAGJP010000073">
    <property type="protein sequence ID" value="NDS69008.1"/>
    <property type="molecule type" value="Genomic_DNA"/>
</dbReference>
<dbReference type="HOGENOM" id="CLU_056184_2_0_6"/>
<dbReference type="GO" id="GO:0005737">
    <property type="term" value="C:cytoplasm"/>
    <property type="evidence" value="ECO:0007669"/>
    <property type="project" value="TreeGrafter"/>
</dbReference>
<dbReference type="Gene3D" id="3.60.21.10">
    <property type="match status" value="1"/>
</dbReference>
<gene>
    <name evidence="11" type="ORF">FWI86_08470</name>
    <name evidence="10" type="ORF">FWJ04_08240</name>
</gene>
<evidence type="ECO:0000259" key="9">
    <source>
        <dbReference type="Pfam" id="PF00149"/>
    </source>
</evidence>
<evidence type="ECO:0000256" key="5">
    <source>
        <dbReference type="ARBA" id="ARBA00031248"/>
    </source>
</evidence>
<dbReference type="GO" id="GO:0110154">
    <property type="term" value="P:RNA decapping"/>
    <property type="evidence" value="ECO:0007669"/>
    <property type="project" value="TreeGrafter"/>
</dbReference>
<dbReference type="NCBIfam" id="NF001204">
    <property type="entry name" value="PRK00166.1"/>
    <property type="match status" value="1"/>
</dbReference>
<evidence type="ECO:0000256" key="6">
    <source>
        <dbReference type="ARBA" id="ARBA00032248"/>
    </source>
</evidence>
<reference evidence="11" key="1">
    <citation type="submission" date="2019-08" db="EMBL/GenBank/DDBJ databases">
        <authorList>
            <person name="Busch A."/>
        </authorList>
    </citation>
    <scope>NUCLEOTIDE SEQUENCE</scope>
    <source>
        <strain evidence="11">15T0085</strain>
        <strain evidence="10">17T1429</strain>
    </source>
</reference>
<dbReference type="InterPro" id="IPR029052">
    <property type="entry name" value="Metallo-depent_PP-like"/>
</dbReference>
<comment type="similarity">
    <text evidence="2">Belongs to the Ap4A hydrolase family.</text>
</comment>
<comment type="function">
    <text evidence="1">Hydrolyzes diadenosine 5',5'''-P1,P4-tetraphosphate to yield ADP.</text>
</comment>
<evidence type="ECO:0000256" key="7">
    <source>
        <dbReference type="ARBA" id="ARBA00033210"/>
    </source>
</evidence>
<dbReference type="InterPro" id="IPR004617">
    <property type="entry name" value="ApaH"/>
</dbReference>
<dbReference type="CDD" id="cd07422">
    <property type="entry name" value="MPP_ApaH"/>
    <property type="match status" value="1"/>
</dbReference>
<evidence type="ECO:0000256" key="1">
    <source>
        <dbReference type="ARBA" id="ARBA00003413"/>
    </source>
</evidence>
<dbReference type="GO" id="GO:0016791">
    <property type="term" value="F:phosphatase activity"/>
    <property type="evidence" value="ECO:0007669"/>
    <property type="project" value="TreeGrafter"/>
</dbReference>
<dbReference type="KEGG" id="ftv:CH67_1995"/>
<evidence type="ECO:0000256" key="2">
    <source>
        <dbReference type="ARBA" id="ARBA00005419"/>
    </source>
</evidence>
<reference evidence="11" key="2">
    <citation type="submission" date="2020-02" db="EMBL/GenBank/DDBJ databases">
        <title>Using affinity propagation clustering for identifying bacterial clades and subclades with whole-genome sequences of Francisella tularensis.</title>
        <authorList>
            <person name="Homeier-Bachmann T."/>
            <person name="Abdel-Glil M.Y."/>
            <person name="Hackbart A."/>
            <person name="Hotzel H."/>
            <person name="Tomaso H."/>
        </authorList>
    </citation>
    <scope>NUCLEOTIDE SEQUENCE</scope>
    <source>
        <strain evidence="11">15T0085</strain>
        <strain evidence="10">17T1429</strain>
    </source>
</reference>
<evidence type="ECO:0000256" key="3">
    <source>
        <dbReference type="ARBA" id="ARBA00012506"/>
    </source>
</evidence>
<sequence length="275" mass="31736">MATYVIGDVQGCYDELQLLLQKINFDIQKDKLIFAGDIINKGPKSLETVNFIMSLGDSAQVILGNHEILFLAVSYNYLPSNNKNTFNDVIKAENLKEIQDWLCNQNLLIRIGDVFITHAGIPHIWSPKKAMKRANEVEFVLKNQITRRLLLANLFSNEGDKWDKELEGIERWLCILNYFTRMRSIEKNGRLNLKFSSTIDQIPENFKPWFKLKHKKFTDKYKIIFGHWAAIKGETKDNNVIALDTGCVFGGKLTCYCIETEKKYAVKALKSYKDI</sequence>
<dbReference type="RefSeq" id="WP_003016975.1">
    <property type="nucleotide sequence ID" value="NZ_CP009693.1"/>
</dbReference>
<dbReference type="Pfam" id="PF00149">
    <property type="entry name" value="Metallophos"/>
    <property type="match status" value="1"/>
</dbReference>
<name>A0A0B6DZ25_FRATU</name>
<dbReference type="PANTHER" id="PTHR42850:SF11">
    <property type="entry name" value="BIS(5'-NUCLEOSYL)-TETRAPHOSPHATASE [SYMMETRICAL]"/>
    <property type="match status" value="1"/>
</dbReference>
<dbReference type="KEGG" id="ftc:DA46_1153"/>
<dbReference type="InterPro" id="IPR050126">
    <property type="entry name" value="Ap4A_hydrolase"/>
</dbReference>
<comment type="caution">
    <text evidence="11">The sequence shown here is derived from an EMBL/GenBank/DDBJ whole genome shotgun (WGS) entry which is preliminary data.</text>
</comment>
<comment type="catalytic activity">
    <reaction evidence="8">
        <text>P(1),P(4)-bis(5'-adenosyl) tetraphosphate + H2O = 2 ADP + 2 H(+)</text>
        <dbReference type="Rhea" id="RHEA:24252"/>
        <dbReference type="ChEBI" id="CHEBI:15377"/>
        <dbReference type="ChEBI" id="CHEBI:15378"/>
        <dbReference type="ChEBI" id="CHEBI:58141"/>
        <dbReference type="ChEBI" id="CHEBI:456216"/>
        <dbReference type="EC" id="3.6.1.41"/>
    </reaction>
</comment>
<dbReference type="PANTHER" id="PTHR42850">
    <property type="entry name" value="METALLOPHOSPHOESTERASE"/>
    <property type="match status" value="1"/>
</dbReference>
<dbReference type="OMA" id="INAFTRM"/>
<evidence type="ECO:0000256" key="4">
    <source>
        <dbReference type="ARBA" id="ARBA00022801"/>
    </source>
</evidence>
<dbReference type="EMBL" id="JAAGKH010000079">
    <property type="protein sequence ID" value="NDR89563.1"/>
    <property type="molecule type" value="Genomic_DNA"/>
</dbReference>
<dbReference type="EC" id="3.6.1.41" evidence="3"/>
<dbReference type="SUPFAM" id="SSF56300">
    <property type="entry name" value="Metallo-dependent phosphatases"/>
    <property type="match status" value="1"/>
</dbReference>
<dbReference type="eggNOG" id="COG0639">
    <property type="taxonomic scope" value="Bacteria"/>
</dbReference>
<feature type="domain" description="Calcineurin-like phosphoesterase" evidence="9">
    <location>
        <begin position="3"/>
        <end position="139"/>
    </location>
</feature>